<protein>
    <submittedName>
        <fullName evidence="5">SAM-dependent methyltransferase</fullName>
    </submittedName>
</protein>
<dbReference type="SUPFAM" id="SSF53335">
    <property type="entry name" value="S-adenosyl-L-methionine-dependent methyltransferases"/>
    <property type="match status" value="1"/>
</dbReference>
<dbReference type="GO" id="GO:0008757">
    <property type="term" value="F:S-adenosylmethionine-dependent methyltransferase activity"/>
    <property type="evidence" value="ECO:0007669"/>
    <property type="project" value="InterPro"/>
</dbReference>
<dbReference type="PROSITE" id="PS51585">
    <property type="entry name" value="SAM_MT_TPMT"/>
    <property type="match status" value="1"/>
</dbReference>
<proteinExistence type="predicted"/>
<evidence type="ECO:0000256" key="1">
    <source>
        <dbReference type="ARBA" id="ARBA00022553"/>
    </source>
</evidence>
<evidence type="ECO:0000256" key="2">
    <source>
        <dbReference type="ARBA" id="ARBA00022603"/>
    </source>
</evidence>
<dbReference type="GO" id="GO:0032259">
    <property type="term" value="P:methylation"/>
    <property type="evidence" value="ECO:0007669"/>
    <property type="project" value="UniProtKB-KW"/>
</dbReference>
<name>A0A1E5T2N5_9BACT</name>
<evidence type="ECO:0000256" key="4">
    <source>
        <dbReference type="ARBA" id="ARBA00022691"/>
    </source>
</evidence>
<dbReference type="AlphaFoldDB" id="A0A1E5T2N5"/>
<keyword evidence="2 5" id="KW-0489">Methyltransferase</keyword>
<evidence type="ECO:0000313" key="6">
    <source>
        <dbReference type="Proteomes" id="UP000095552"/>
    </source>
</evidence>
<comment type="caution">
    <text evidence="5">The sequence shown here is derived from an EMBL/GenBank/DDBJ whole genome shotgun (WGS) entry which is preliminary data.</text>
</comment>
<dbReference type="PANTHER" id="PTHR32183">
    <property type="match status" value="1"/>
</dbReference>
<reference evidence="5 6" key="1">
    <citation type="submission" date="2016-08" db="EMBL/GenBank/DDBJ databases">
        <title>Draft genome of Fabibacter sp. strain SK-8.</title>
        <authorList>
            <person name="Wong S.-K."/>
            <person name="Hamasaki K."/>
            <person name="Yoshizawa S."/>
        </authorList>
    </citation>
    <scope>NUCLEOTIDE SEQUENCE [LARGE SCALE GENOMIC DNA]</scope>
    <source>
        <strain evidence="5 6">SK-8</strain>
    </source>
</reference>
<sequence>MVKLDSDYWTSRYEKGQTGWDLGSVSTPIKEYIDQLDDKSIKILIPGAGNAYEAEYLWNSGFKNIYVVDLSQNPLDNLKSRVPGIPNAQLIKGDFFDLADQFDLILEQTFFCALNPQLRKSYVNKMNLLLVPGGKLVGLLFNFPLTENGPPFGGSKEEYLSLFESKFKIDTMETAYNSIKPRMGNELFIKTVKSKV</sequence>
<dbReference type="CDD" id="cd02440">
    <property type="entry name" value="AdoMet_MTases"/>
    <property type="match status" value="1"/>
</dbReference>
<organism evidence="5 6">
    <name type="scientific">Roseivirga misakiensis</name>
    <dbReference type="NCBI Taxonomy" id="1563681"/>
    <lineage>
        <taxon>Bacteria</taxon>
        <taxon>Pseudomonadati</taxon>
        <taxon>Bacteroidota</taxon>
        <taxon>Cytophagia</taxon>
        <taxon>Cytophagales</taxon>
        <taxon>Roseivirgaceae</taxon>
        <taxon>Roseivirga</taxon>
    </lineage>
</organism>
<keyword evidence="4" id="KW-0949">S-adenosyl-L-methionine</keyword>
<dbReference type="InterPro" id="IPR029063">
    <property type="entry name" value="SAM-dependent_MTases_sf"/>
</dbReference>
<gene>
    <name evidence="5" type="ORF">BFP71_17420</name>
</gene>
<accession>A0A1E5T2N5</accession>
<evidence type="ECO:0000313" key="5">
    <source>
        <dbReference type="EMBL" id="OEK05645.1"/>
    </source>
</evidence>
<evidence type="ECO:0000256" key="3">
    <source>
        <dbReference type="ARBA" id="ARBA00022679"/>
    </source>
</evidence>
<dbReference type="Pfam" id="PF05724">
    <property type="entry name" value="TPMT"/>
    <property type="match status" value="1"/>
</dbReference>
<dbReference type="OrthoDB" id="9778208at2"/>
<dbReference type="Gene3D" id="3.40.50.150">
    <property type="entry name" value="Vaccinia Virus protein VP39"/>
    <property type="match status" value="1"/>
</dbReference>
<dbReference type="InterPro" id="IPR008854">
    <property type="entry name" value="TPMT"/>
</dbReference>
<dbReference type="EMBL" id="MDGQ01000005">
    <property type="protein sequence ID" value="OEK05645.1"/>
    <property type="molecule type" value="Genomic_DNA"/>
</dbReference>
<keyword evidence="1" id="KW-0597">Phosphoprotein</keyword>
<keyword evidence="6" id="KW-1185">Reference proteome</keyword>
<keyword evidence="3 5" id="KW-0808">Transferase</keyword>
<dbReference type="Proteomes" id="UP000095552">
    <property type="component" value="Unassembled WGS sequence"/>
</dbReference>
<dbReference type="PANTHER" id="PTHR32183:SF11">
    <property type="entry name" value="THIOL METHYLTRANSFERASE 2-RELATED"/>
    <property type="match status" value="1"/>
</dbReference>
<dbReference type="STRING" id="1563681.BFP71_17420"/>